<organism evidence="1 2">
    <name type="scientific">Pontiella sulfatireligans</name>
    <dbReference type="NCBI Taxonomy" id="2750658"/>
    <lineage>
        <taxon>Bacteria</taxon>
        <taxon>Pseudomonadati</taxon>
        <taxon>Kiritimatiellota</taxon>
        <taxon>Kiritimatiellia</taxon>
        <taxon>Kiritimatiellales</taxon>
        <taxon>Pontiellaceae</taxon>
        <taxon>Pontiella</taxon>
    </lineage>
</organism>
<evidence type="ECO:0000313" key="1">
    <source>
        <dbReference type="EMBL" id="VGO21361.1"/>
    </source>
</evidence>
<reference evidence="1 2" key="1">
    <citation type="submission" date="2019-04" db="EMBL/GenBank/DDBJ databases">
        <authorList>
            <person name="Van Vliet M D."/>
        </authorList>
    </citation>
    <scope>NUCLEOTIDE SEQUENCE [LARGE SCALE GENOMIC DNA]</scope>
    <source>
        <strain evidence="1 2">F21</strain>
    </source>
</reference>
<keyword evidence="2" id="KW-1185">Reference proteome</keyword>
<sequence>MHRHNFVSLMVAATVGFGGIAGVARADQAMDQLASDANKSIMVAEVAVDQARIAIENGKQLVAVIPADSPLMSEVKQMLMAAAENWSIAVDSLSGAKESASKISTASNIEVAKDYKLLAQVNSRVALSGAKVVQTSLLFVDAVAGNKGEALDIIRMAMQDSLAATSQVQFNYERVKALILGKYSN</sequence>
<dbReference type="EMBL" id="CAAHFH010000002">
    <property type="protein sequence ID" value="VGO21361.1"/>
    <property type="molecule type" value="Genomic_DNA"/>
</dbReference>
<proteinExistence type="predicted"/>
<accession>A0A6C2UQ07</accession>
<dbReference type="AlphaFoldDB" id="A0A6C2UQ07"/>
<evidence type="ECO:0000313" key="2">
    <source>
        <dbReference type="Proteomes" id="UP000346198"/>
    </source>
</evidence>
<name>A0A6C2UQ07_9BACT</name>
<protein>
    <submittedName>
        <fullName evidence="1">Uncharacterized protein</fullName>
    </submittedName>
</protein>
<gene>
    <name evidence="1" type="ORF">SCARR_03433</name>
</gene>
<dbReference type="Proteomes" id="UP000346198">
    <property type="component" value="Unassembled WGS sequence"/>
</dbReference>